<dbReference type="GO" id="GO:0020037">
    <property type="term" value="F:heme binding"/>
    <property type="evidence" value="ECO:0007669"/>
    <property type="project" value="InterPro"/>
</dbReference>
<dbReference type="PROSITE" id="PS00086">
    <property type="entry name" value="CYTOCHROME_P450"/>
    <property type="match status" value="1"/>
</dbReference>
<evidence type="ECO:0000256" key="2">
    <source>
        <dbReference type="ARBA" id="ARBA00022617"/>
    </source>
</evidence>
<dbReference type="EMBL" id="CAJNOK010013422">
    <property type="protein sequence ID" value="CAF1184169.1"/>
    <property type="molecule type" value="Genomic_DNA"/>
</dbReference>
<dbReference type="SUPFAM" id="SSF48264">
    <property type="entry name" value="Cytochrome P450"/>
    <property type="match status" value="1"/>
</dbReference>
<keyword evidence="7" id="KW-0560">Oxidoreductase</keyword>
<keyword evidence="7" id="KW-0503">Monooxygenase</keyword>
<comment type="cofactor">
    <cofactor evidence="6">
        <name>heme</name>
        <dbReference type="ChEBI" id="CHEBI:30413"/>
    </cofactor>
</comment>
<dbReference type="GO" id="GO:0016705">
    <property type="term" value="F:oxidoreductase activity, acting on paired donors, with incorporation or reduction of molecular oxygen"/>
    <property type="evidence" value="ECO:0007669"/>
    <property type="project" value="InterPro"/>
</dbReference>
<feature type="binding site" description="axial binding residue" evidence="6">
    <location>
        <position position="561"/>
    </location>
    <ligand>
        <name>heme</name>
        <dbReference type="ChEBI" id="CHEBI:30413"/>
    </ligand>
    <ligandPart>
        <name>Fe</name>
        <dbReference type="ChEBI" id="CHEBI:18248"/>
    </ligandPart>
</feature>
<evidence type="ECO:0000256" key="6">
    <source>
        <dbReference type="PIRSR" id="PIRSR602403-1"/>
    </source>
</evidence>
<dbReference type="Pfam" id="PF00067">
    <property type="entry name" value="p450"/>
    <property type="match status" value="1"/>
</dbReference>
<keyword evidence="3 6" id="KW-0479">Metal-binding</keyword>
<keyword evidence="5" id="KW-0443">Lipid metabolism</keyword>
<evidence type="ECO:0000256" key="3">
    <source>
        <dbReference type="ARBA" id="ARBA00022723"/>
    </source>
</evidence>
<protein>
    <recommendedName>
        <fullName evidence="11">Cytochrome P450</fullName>
    </recommendedName>
</protein>
<dbReference type="EMBL" id="CAJOBA010034949">
    <property type="protein sequence ID" value="CAF3995316.1"/>
    <property type="molecule type" value="Genomic_DNA"/>
</dbReference>
<organism evidence="9 10">
    <name type="scientific">Didymodactylos carnosus</name>
    <dbReference type="NCBI Taxonomy" id="1234261"/>
    <lineage>
        <taxon>Eukaryota</taxon>
        <taxon>Metazoa</taxon>
        <taxon>Spiralia</taxon>
        <taxon>Gnathifera</taxon>
        <taxon>Rotifera</taxon>
        <taxon>Eurotatoria</taxon>
        <taxon>Bdelloidea</taxon>
        <taxon>Philodinida</taxon>
        <taxon>Philodinidae</taxon>
        <taxon>Didymodactylos</taxon>
    </lineage>
</organism>
<dbReference type="InterPro" id="IPR036396">
    <property type="entry name" value="Cyt_P450_sf"/>
</dbReference>
<comment type="similarity">
    <text evidence="1 7">Belongs to the cytochrome P450 family.</text>
</comment>
<accession>A0A8S2NER6</accession>
<dbReference type="GO" id="GO:0008395">
    <property type="term" value="F:steroid hydroxylase activity"/>
    <property type="evidence" value="ECO:0007669"/>
    <property type="project" value="TreeGrafter"/>
</dbReference>
<gene>
    <name evidence="8" type="ORF">OVA965_LOCUS23212</name>
    <name evidence="9" type="ORF">TMI583_LOCUS23928</name>
</gene>
<dbReference type="GO" id="GO:0042632">
    <property type="term" value="P:cholesterol homeostasis"/>
    <property type="evidence" value="ECO:0007669"/>
    <property type="project" value="TreeGrafter"/>
</dbReference>
<keyword evidence="5" id="KW-0753">Steroid metabolism</keyword>
<dbReference type="InterPro" id="IPR050529">
    <property type="entry name" value="CYP450_sterol_14alpha_dmase"/>
</dbReference>
<evidence type="ECO:0008006" key="11">
    <source>
        <dbReference type="Google" id="ProtNLM"/>
    </source>
</evidence>
<dbReference type="Proteomes" id="UP000682733">
    <property type="component" value="Unassembled WGS sequence"/>
</dbReference>
<dbReference type="PRINTS" id="PR00465">
    <property type="entry name" value="EP450IV"/>
</dbReference>
<evidence type="ECO:0000256" key="5">
    <source>
        <dbReference type="ARBA" id="ARBA00023221"/>
    </source>
</evidence>
<evidence type="ECO:0000256" key="1">
    <source>
        <dbReference type="ARBA" id="ARBA00010617"/>
    </source>
</evidence>
<dbReference type="AlphaFoldDB" id="A0A8S2NER6"/>
<dbReference type="PANTHER" id="PTHR24304:SF4">
    <property type="entry name" value="CYTOCHROME P450"/>
    <property type="match status" value="1"/>
</dbReference>
<dbReference type="GO" id="GO:0005506">
    <property type="term" value="F:iron ion binding"/>
    <property type="evidence" value="ECO:0007669"/>
    <property type="project" value="InterPro"/>
</dbReference>
<sequence length="627" mass="72725">MSEHHRDPFWLHYYDLTLILKGALEKRLSDNVKYLEKQAKTILKQLEKFADDHILPVNVYSGLEIDIAEHLTTLHETFSQSVMSATSDMNLLGDYYATDFTVGTFEVGGRTFPIEDEYLTENTDNYVQVSVIKAIEIHNSKQIGDILVFLSGQDEIDNAISDISGKIDLTTAIILPLHGKLTEDDTVKSKFVLDCRQRYGSVFQIKLPSKCMTFITDPRDWTTVYGNSNFCLAVDDVWIKIFGMSGNSFKHKEIYDEEHRLYTRYLQSNGLNELTQQFGKYLRQSMSNDKAAFENGQWKYSGLLELSHLMIYEASTRALFGDIKPLEFQKQFNIFDEKMHYFFAFLPNFIYTLFCSEALKARQSLSKAFLLNQHCNNESEFMKHYLDLIHDHPEWFSKTDAGSKSLGLLWAALGNTFPATFWSLYYILRDQKALDDIQQEIQLSLPDNELWTSEMLAKCSKLDSAITEAIRMASNAMILKYCRKQTHIQLHDQRQLTIEKGDAISLYPMVAHYDHRLYPEPFKFKYDRFLANKQMLANLELEQEKIGSIGFLPFGYGKTMCPGRFFARNQMKICAAMILKYIDYEFINLNDEPKQSRYRVGIGIASPDHDIQIRYKYKSFSAIHVNY</sequence>
<dbReference type="Gene3D" id="1.10.630.10">
    <property type="entry name" value="Cytochrome P450"/>
    <property type="match status" value="1"/>
</dbReference>
<keyword evidence="2 6" id="KW-0349">Heme</keyword>
<dbReference type="Proteomes" id="UP000677228">
    <property type="component" value="Unassembled WGS sequence"/>
</dbReference>
<keyword evidence="4 6" id="KW-0408">Iron</keyword>
<evidence type="ECO:0000256" key="7">
    <source>
        <dbReference type="RuleBase" id="RU000461"/>
    </source>
</evidence>
<evidence type="ECO:0000313" key="8">
    <source>
        <dbReference type="EMBL" id="CAF1184169.1"/>
    </source>
</evidence>
<dbReference type="InterPro" id="IPR017972">
    <property type="entry name" value="Cyt_P450_CS"/>
</dbReference>
<evidence type="ECO:0000256" key="4">
    <source>
        <dbReference type="ARBA" id="ARBA00023004"/>
    </source>
</evidence>
<dbReference type="InterPro" id="IPR001128">
    <property type="entry name" value="Cyt_P450"/>
</dbReference>
<dbReference type="GO" id="GO:0006699">
    <property type="term" value="P:bile acid biosynthetic process"/>
    <property type="evidence" value="ECO:0007669"/>
    <property type="project" value="TreeGrafter"/>
</dbReference>
<dbReference type="InterPro" id="IPR002403">
    <property type="entry name" value="Cyt_P450_E_grp-IV"/>
</dbReference>
<dbReference type="PANTHER" id="PTHR24304">
    <property type="entry name" value="CYTOCHROME P450 FAMILY 7"/>
    <property type="match status" value="1"/>
</dbReference>
<name>A0A8S2NER6_9BILA</name>
<comment type="caution">
    <text evidence="9">The sequence shown here is derived from an EMBL/GenBank/DDBJ whole genome shotgun (WGS) entry which is preliminary data.</text>
</comment>
<proteinExistence type="inferred from homology"/>
<reference evidence="9" key="1">
    <citation type="submission" date="2021-02" db="EMBL/GenBank/DDBJ databases">
        <authorList>
            <person name="Nowell W R."/>
        </authorList>
    </citation>
    <scope>NUCLEOTIDE SEQUENCE</scope>
</reference>
<evidence type="ECO:0000313" key="9">
    <source>
        <dbReference type="EMBL" id="CAF3995316.1"/>
    </source>
</evidence>
<evidence type="ECO:0000313" key="10">
    <source>
        <dbReference type="Proteomes" id="UP000682733"/>
    </source>
</evidence>